<dbReference type="EMBL" id="RXGB01018119">
    <property type="protein sequence ID" value="TMW82623.1"/>
    <property type="molecule type" value="Genomic_DNA"/>
</dbReference>
<gene>
    <name evidence="1" type="ORF">EJD97_005512</name>
</gene>
<name>A0A6N2ARW0_SOLCI</name>
<sequence length="71" mass="7811">MRCKLEKQKYVKGGARHGQGCVLTQVIVAVNASNKRMLVLELVTEVALDLLAFAISNAKSFLYKSVLLSNM</sequence>
<comment type="caution">
    <text evidence="1">The sequence shown here is derived from an EMBL/GenBank/DDBJ whole genome shotgun (WGS) entry which is preliminary data.</text>
</comment>
<accession>A0A6N2ARW0</accession>
<protein>
    <submittedName>
        <fullName evidence="1">Uncharacterized protein</fullName>
    </submittedName>
</protein>
<dbReference type="AlphaFoldDB" id="A0A6N2ARW0"/>
<proteinExistence type="predicted"/>
<reference evidence="1" key="1">
    <citation type="submission" date="2019-05" db="EMBL/GenBank/DDBJ databases">
        <title>The de novo reference genome and transcriptome assemblies of the wild tomato species Solanum chilense.</title>
        <authorList>
            <person name="Stam R."/>
            <person name="Nosenko T."/>
            <person name="Hoerger A.C."/>
            <person name="Stephan W."/>
            <person name="Seidel M.A."/>
            <person name="Kuhn J.M.M."/>
            <person name="Haberer G."/>
            <person name="Tellier A."/>
        </authorList>
    </citation>
    <scope>NUCLEOTIDE SEQUENCE</scope>
    <source>
        <tissue evidence="1">Mature leaves</tissue>
    </source>
</reference>
<evidence type="ECO:0000313" key="1">
    <source>
        <dbReference type="EMBL" id="TMW82623.1"/>
    </source>
</evidence>
<organism evidence="1">
    <name type="scientific">Solanum chilense</name>
    <name type="common">Tomato</name>
    <name type="synonym">Lycopersicon chilense</name>
    <dbReference type="NCBI Taxonomy" id="4083"/>
    <lineage>
        <taxon>Eukaryota</taxon>
        <taxon>Viridiplantae</taxon>
        <taxon>Streptophyta</taxon>
        <taxon>Embryophyta</taxon>
        <taxon>Tracheophyta</taxon>
        <taxon>Spermatophyta</taxon>
        <taxon>Magnoliopsida</taxon>
        <taxon>eudicotyledons</taxon>
        <taxon>Gunneridae</taxon>
        <taxon>Pentapetalae</taxon>
        <taxon>asterids</taxon>
        <taxon>lamiids</taxon>
        <taxon>Solanales</taxon>
        <taxon>Solanaceae</taxon>
        <taxon>Solanoideae</taxon>
        <taxon>Solaneae</taxon>
        <taxon>Solanum</taxon>
        <taxon>Solanum subgen. Lycopersicon</taxon>
    </lineage>
</organism>